<organism evidence="1 2">
    <name type="scientific">Fluctibacter halophilus</name>
    <dbReference type="NCBI Taxonomy" id="226011"/>
    <lineage>
        <taxon>Bacteria</taxon>
        <taxon>Pseudomonadati</taxon>
        <taxon>Pseudomonadota</taxon>
        <taxon>Gammaproteobacteria</taxon>
        <taxon>Alteromonadales</taxon>
        <taxon>Alteromonadaceae</taxon>
        <taxon>Fluctibacter</taxon>
    </lineage>
</organism>
<dbReference type="Proteomes" id="UP001520878">
    <property type="component" value="Unassembled WGS sequence"/>
</dbReference>
<evidence type="ECO:0000313" key="1">
    <source>
        <dbReference type="EMBL" id="MCC2616954.1"/>
    </source>
</evidence>
<keyword evidence="2" id="KW-1185">Reference proteome</keyword>
<dbReference type="RefSeq" id="WP_229160797.1">
    <property type="nucleotide sequence ID" value="NZ_JAJEWP010000003.1"/>
</dbReference>
<sequence length="58" mass="6742">MSCLTRKLQHNLARYLKRHDTVLEQNPETVRNTLVEKGLCPSDVTTEQMRSVMKLAEQ</sequence>
<comment type="caution">
    <text evidence="1">The sequence shown here is derived from an EMBL/GenBank/DDBJ whole genome shotgun (WGS) entry which is preliminary data.</text>
</comment>
<dbReference type="EMBL" id="JAJEWP010000003">
    <property type="protein sequence ID" value="MCC2616954.1"/>
    <property type="molecule type" value="Genomic_DNA"/>
</dbReference>
<proteinExistence type="predicted"/>
<name>A0ABS8G918_9ALTE</name>
<evidence type="ECO:0000313" key="2">
    <source>
        <dbReference type="Proteomes" id="UP001520878"/>
    </source>
</evidence>
<reference evidence="1 2" key="1">
    <citation type="submission" date="2021-10" db="EMBL/GenBank/DDBJ databases">
        <title>Draft genome of Aestuariibacter halophilus JC2043.</title>
        <authorList>
            <person name="Emsley S.A."/>
            <person name="Pfannmuller K.M."/>
            <person name="Ushijima B."/>
            <person name="Saw J.H."/>
            <person name="Videau P."/>
        </authorList>
    </citation>
    <scope>NUCLEOTIDE SEQUENCE [LARGE SCALE GENOMIC DNA]</scope>
    <source>
        <strain evidence="1 2">JC2043</strain>
    </source>
</reference>
<gene>
    <name evidence="1" type="ORF">LJ739_11945</name>
</gene>
<protein>
    <submittedName>
        <fullName evidence="1">Uncharacterized protein</fullName>
    </submittedName>
</protein>
<accession>A0ABS8G918</accession>